<dbReference type="InterPro" id="IPR045344">
    <property type="entry name" value="C-JID"/>
</dbReference>
<evidence type="ECO:0000313" key="4">
    <source>
        <dbReference type="EMBL" id="KAK7846685.1"/>
    </source>
</evidence>
<keyword evidence="1" id="KW-0433">Leucine-rich repeat</keyword>
<name>A0AAW0L5V3_QUESU</name>
<dbReference type="Pfam" id="PF20160">
    <property type="entry name" value="C-JID"/>
    <property type="match status" value="1"/>
</dbReference>
<reference evidence="4 5" key="1">
    <citation type="journal article" date="2018" name="Sci. Data">
        <title>The draft genome sequence of cork oak.</title>
        <authorList>
            <person name="Ramos A.M."/>
            <person name="Usie A."/>
            <person name="Barbosa P."/>
            <person name="Barros P.M."/>
            <person name="Capote T."/>
            <person name="Chaves I."/>
            <person name="Simoes F."/>
            <person name="Abreu I."/>
            <person name="Carrasquinho I."/>
            <person name="Faro C."/>
            <person name="Guimaraes J.B."/>
            <person name="Mendonca D."/>
            <person name="Nobrega F."/>
            <person name="Rodrigues L."/>
            <person name="Saibo N.J.M."/>
            <person name="Varela M.C."/>
            <person name="Egas C."/>
            <person name="Matos J."/>
            <person name="Miguel C.M."/>
            <person name="Oliveira M.M."/>
            <person name="Ricardo C.P."/>
            <person name="Goncalves S."/>
        </authorList>
    </citation>
    <scope>NUCLEOTIDE SEQUENCE [LARGE SCALE GENOMIC DNA]</scope>
    <source>
        <strain evidence="5">cv. HL8</strain>
    </source>
</reference>
<dbReference type="Proteomes" id="UP000237347">
    <property type="component" value="Unassembled WGS sequence"/>
</dbReference>
<dbReference type="EMBL" id="PKMF04000151">
    <property type="protein sequence ID" value="KAK7846685.1"/>
    <property type="molecule type" value="Genomic_DNA"/>
</dbReference>
<evidence type="ECO:0000256" key="1">
    <source>
        <dbReference type="ARBA" id="ARBA00022614"/>
    </source>
</evidence>
<protein>
    <recommendedName>
        <fullName evidence="3">C-JID domain-containing protein</fullName>
    </recommendedName>
</protein>
<evidence type="ECO:0000259" key="3">
    <source>
        <dbReference type="Pfam" id="PF20160"/>
    </source>
</evidence>
<evidence type="ECO:0000256" key="2">
    <source>
        <dbReference type="ARBA" id="ARBA00022737"/>
    </source>
</evidence>
<organism evidence="4 5">
    <name type="scientific">Quercus suber</name>
    <name type="common">Cork oak</name>
    <dbReference type="NCBI Taxonomy" id="58331"/>
    <lineage>
        <taxon>Eukaryota</taxon>
        <taxon>Viridiplantae</taxon>
        <taxon>Streptophyta</taxon>
        <taxon>Embryophyta</taxon>
        <taxon>Tracheophyta</taxon>
        <taxon>Spermatophyta</taxon>
        <taxon>Magnoliopsida</taxon>
        <taxon>eudicotyledons</taxon>
        <taxon>Gunneridae</taxon>
        <taxon>Pentapetalae</taxon>
        <taxon>rosids</taxon>
        <taxon>fabids</taxon>
        <taxon>Fagales</taxon>
        <taxon>Fagaceae</taxon>
        <taxon>Quercus</taxon>
    </lineage>
</organism>
<accession>A0AAW0L5V3</accession>
<keyword evidence="5" id="KW-1185">Reference proteome</keyword>
<gene>
    <name evidence="4" type="ORF">CFP56_007525</name>
</gene>
<comment type="caution">
    <text evidence="4">The sequence shown here is derived from an EMBL/GenBank/DDBJ whole genome shotgun (WGS) entry which is preliminary data.</text>
</comment>
<feature type="non-terminal residue" evidence="4">
    <location>
        <position position="1"/>
    </location>
</feature>
<evidence type="ECO:0000313" key="5">
    <source>
        <dbReference type="Proteomes" id="UP000237347"/>
    </source>
</evidence>
<keyword evidence="2" id="KW-0677">Repeat</keyword>
<sequence>FLSFDCAKLQITKPLLLKSQATEAIQAIVLHYKKNDFNFEEFLEVLSSKINMDNLRSLQTLRLTFCCKLKLLPRLPSTIRCIEMKCCNSLKWLPARVKLSIWFQFLSLWLPYDERFNRKEFTILFHFLQVQGLLCCKTIYGTSSKGKEDGSITEFLIIMPSCLTEIVESSISIELPSNWYNSKWIGLALWALVPNPESTYGLRDREVAVGKMPQNHCAFELFTTRINVEVKTERHLNNYLLYLSRDEWFATVGDGEYSQIKVIFKGGKLYETEFGVSLVYEQDVDEFNQTNAQCLFASFGEVPIYKLTGNDHLNHPSH</sequence>
<proteinExistence type="predicted"/>
<feature type="domain" description="C-JID" evidence="3">
    <location>
        <begin position="168"/>
        <end position="284"/>
    </location>
</feature>
<dbReference type="AlphaFoldDB" id="A0AAW0L5V3"/>